<proteinExistence type="predicted"/>
<organism evidence="1 2">
    <name type="scientific">Legionella lytica</name>
    <dbReference type="NCBI Taxonomy" id="96232"/>
    <lineage>
        <taxon>Bacteria</taxon>
        <taxon>Pseudomonadati</taxon>
        <taxon>Pseudomonadota</taxon>
        <taxon>Gammaproteobacteria</taxon>
        <taxon>Legionellales</taxon>
        <taxon>Legionellaceae</taxon>
        <taxon>Legionella</taxon>
    </lineage>
</organism>
<keyword evidence="2" id="KW-1185">Reference proteome</keyword>
<evidence type="ECO:0008006" key="3">
    <source>
        <dbReference type="Google" id="ProtNLM"/>
    </source>
</evidence>
<sequence length="96" mass="10906">MRHLILGTALFFCGYNAFAQCELRINNLTDKPALALIQYDQRLNDRVDIAPHRSLFVDLYYDGYCHSGASIQLYRDASELYFSGVLAPGQIFDITP</sequence>
<name>A0ABW8D3J2_9GAMM</name>
<comment type="caution">
    <text evidence="1">The sequence shown here is derived from an EMBL/GenBank/DDBJ whole genome shotgun (WGS) entry which is preliminary data.</text>
</comment>
<protein>
    <recommendedName>
        <fullName evidence="3">Fimbrial protein</fullName>
    </recommendedName>
</protein>
<gene>
    <name evidence="1" type="ORF">ACD661_01670</name>
</gene>
<accession>A0ABW8D3J2</accession>
<dbReference type="EMBL" id="JBGORX010000001">
    <property type="protein sequence ID" value="MFJ1267259.1"/>
    <property type="molecule type" value="Genomic_DNA"/>
</dbReference>
<dbReference type="RefSeq" id="WP_400185839.1">
    <property type="nucleotide sequence ID" value="NZ_JBGORX010000001.1"/>
</dbReference>
<evidence type="ECO:0000313" key="2">
    <source>
        <dbReference type="Proteomes" id="UP001615550"/>
    </source>
</evidence>
<dbReference type="Proteomes" id="UP001615550">
    <property type="component" value="Unassembled WGS sequence"/>
</dbReference>
<reference evidence="1 2" key="1">
    <citation type="submission" date="2024-08" db="EMBL/GenBank/DDBJ databases">
        <title>Draft Genome Sequence of Legionella lytica strain DSB2004, Isolated From a Fire Sprinkler System.</title>
        <authorList>
            <person name="Everhart A.D."/>
            <person name="Kidane D.T."/>
            <person name="Farone A.L."/>
            <person name="Farone M.B."/>
        </authorList>
    </citation>
    <scope>NUCLEOTIDE SEQUENCE [LARGE SCALE GENOMIC DNA]</scope>
    <source>
        <strain evidence="1 2">DSB2004</strain>
    </source>
</reference>
<evidence type="ECO:0000313" key="1">
    <source>
        <dbReference type="EMBL" id="MFJ1267259.1"/>
    </source>
</evidence>